<dbReference type="GO" id="GO:0005975">
    <property type="term" value="P:carbohydrate metabolic process"/>
    <property type="evidence" value="ECO:0007669"/>
    <property type="project" value="InterPro"/>
</dbReference>
<keyword evidence="4" id="KW-0479">Metal-binding</keyword>
<evidence type="ECO:0000256" key="6">
    <source>
        <dbReference type="ARBA" id="ARBA00032976"/>
    </source>
</evidence>
<keyword evidence="9" id="KW-1185">Reference proteome</keyword>
<dbReference type="GO" id="GO:0016810">
    <property type="term" value="F:hydrolase activity, acting on carbon-nitrogen (but not peptide) bonds"/>
    <property type="evidence" value="ECO:0007669"/>
    <property type="project" value="InterPro"/>
</dbReference>
<dbReference type="InterPro" id="IPR011330">
    <property type="entry name" value="Glyco_hydro/deAcase_b/a-brl"/>
</dbReference>
<keyword evidence="5" id="KW-0378">Hydrolase</keyword>
<comment type="caution">
    <text evidence="8">The sequence shown here is derived from an EMBL/GenBank/DDBJ whole genome shotgun (WGS) entry which is preliminary data.</text>
</comment>
<sequence length="241" mass="26448">MKRLTLTFDNGPEPPFTHHVLDVLAAHGIKATFFAIGSNLRLKPDAHAALRRAKSEGHRIGNHTYYHAYSFGDVDRDDAVEFEVAPTFAQLGELADPALLVRPYCYGGVLDSRVFKPADVEAFLTGGYTCVLYNSVPRDWEGGDWDQRALADMAGRAWTTMVLHDIAMNPGGVAEQPIAKLDSFIRQAKAAGYEFTQEYSPDAVLMAGGKILQPIDHLVTGRTAGSGAERRVSNPLFNRRS</sequence>
<comment type="similarity">
    <text evidence="2">Belongs to the polysaccharide deacetylase family.</text>
</comment>
<dbReference type="CDD" id="cd10917">
    <property type="entry name" value="CE4_NodB_like_6s_7s"/>
    <property type="match status" value="1"/>
</dbReference>
<proteinExistence type="inferred from homology"/>
<name>A0A916U6J9_9HYPH</name>
<dbReference type="SUPFAM" id="SSF88713">
    <property type="entry name" value="Glycoside hydrolase/deacetylase"/>
    <property type="match status" value="1"/>
</dbReference>
<dbReference type="GO" id="GO:0046872">
    <property type="term" value="F:metal ion binding"/>
    <property type="evidence" value="ECO:0007669"/>
    <property type="project" value="UniProtKB-KW"/>
</dbReference>
<dbReference type="PROSITE" id="PS51677">
    <property type="entry name" value="NODB"/>
    <property type="match status" value="1"/>
</dbReference>
<dbReference type="Proteomes" id="UP000637002">
    <property type="component" value="Unassembled WGS sequence"/>
</dbReference>
<evidence type="ECO:0000259" key="7">
    <source>
        <dbReference type="PROSITE" id="PS51677"/>
    </source>
</evidence>
<dbReference type="GO" id="GO:0016020">
    <property type="term" value="C:membrane"/>
    <property type="evidence" value="ECO:0007669"/>
    <property type="project" value="TreeGrafter"/>
</dbReference>
<dbReference type="InterPro" id="IPR002509">
    <property type="entry name" value="NODB_dom"/>
</dbReference>
<protein>
    <recommendedName>
        <fullName evidence="3">Chitooligosaccharide deacetylase</fullName>
    </recommendedName>
    <alternativeName>
        <fullName evidence="6">Nodulation protein B</fullName>
    </alternativeName>
</protein>
<dbReference type="InterPro" id="IPR050248">
    <property type="entry name" value="Polysacc_deacetylase_ArnD"/>
</dbReference>
<comment type="function">
    <text evidence="1">Is involved in generating a small heat-stable compound (Nod), an acylated oligomer of N-acetylglucosamine, that stimulates mitosis in various plant protoplasts.</text>
</comment>
<reference evidence="8" key="2">
    <citation type="submission" date="2020-09" db="EMBL/GenBank/DDBJ databases">
        <authorList>
            <person name="Sun Q."/>
            <person name="Zhou Y."/>
        </authorList>
    </citation>
    <scope>NUCLEOTIDE SEQUENCE</scope>
    <source>
        <strain evidence="8">CGMCC 1.12919</strain>
    </source>
</reference>
<dbReference type="AlphaFoldDB" id="A0A916U6J9"/>
<evidence type="ECO:0000256" key="4">
    <source>
        <dbReference type="ARBA" id="ARBA00022723"/>
    </source>
</evidence>
<evidence type="ECO:0000256" key="2">
    <source>
        <dbReference type="ARBA" id="ARBA00010973"/>
    </source>
</evidence>
<dbReference type="PANTHER" id="PTHR10587">
    <property type="entry name" value="GLYCOSYL TRANSFERASE-RELATED"/>
    <property type="match status" value="1"/>
</dbReference>
<accession>A0A916U6J9</accession>
<gene>
    <name evidence="8" type="ORF">GCM10010994_21330</name>
</gene>
<evidence type="ECO:0000313" key="8">
    <source>
        <dbReference type="EMBL" id="GGC62491.1"/>
    </source>
</evidence>
<dbReference type="Pfam" id="PF01522">
    <property type="entry name" value="Polysacc_deac_1"/>
    <property type="match status" value="1"/>
</dbReference>
<evidence type="ECO:0000256" key="1">
    <source>
        <dbReference type="ARBA" id="ARBA00003236"/>
    </source>
</evidence>
<evidence type="ECO:0000256" key="3">
    <source>
        <dbReference type="ARBA" id="ARBA00020071"/>
    </source>
</evidence>
<feature type="domain" description="NodB homology" evidence="7">
    <location>
        <begin position="2"/>
        <end position="196"/>
    </location>
</feature>
<organism evidence="8 9">
    <name type="scientific">Chelatococcus reniformis</name>
    <dbReference type="NCBI Taxonomy" id="1494448"/>
    <lineage>
        <taxon>Bacteria</taxon>
        <taxon>Pseudomonadati</taxon>
        <taxon>Pseudomonadota</taxon>
        <taxon>Alphaproteobacteria</taxon>
        <taxon>Hyphomicrobiales</taxon>
        <taxon>Chelatococcaceae</taxon>
        <taxon>Chelatococcus</taxon>
    </lineage>
</organism>
<reference evidence="8" key="1">
    <citation type="journal article" date="2014" name="Int. J. Syst. Evol. Microbiol.">
        <title>Complete genome sequence of Corynebacterium casei LMG S-19264T (=DSM 44701T), isolated from a smear-ripened cheese.</title>
        <authorList>
            <consortium name="US DOE Joint Genome Institute (JGI-PGF)"/>
            <person name="Walter F."/>
            <person name="Albersmeier A."/>
            <person name="Kalinowski J."/>
            <person name="Ruckert C."/>
        </authorList>
    </citation>
    <scope>NUCLEOTIDE SEQUENCE</scope>
    <source>
        <strain evidence="8">CGMCC 1.12919</strain>
    </source>
</reference>
<evidence type="ECO:0000256" key="5">
    <source>
        <dbReference type="ARBA" id="ARBA00022801"/>
    </source>
</evidence>
<dbReference type="Gene3D" id="3.20.20.370">
    <property type="entry name" value="Glycoside hydrolase/deacetylase"/>
    <property type="match status" value="1"/>
</dbReference>
<evidence type="ECO:0000313" key="9">
    <source>
        <dbReference type="Proteomes" id="UP000637002"/>
    </source>
</evidence>
<dbReference type="EMBL" id="BMGG01000003">
    <property type="protein sequence ID" value="GGC62491.1"/>
    <property type="molecule type" value="Genomic_DNA"/>
</dbReference>
<dbReference type="PANTHER" id="PTHR10587:SF133">
    <property type="entry name" value="CHITIN DEACETYLASE 1-RELATED"/>
    <property type="match status" value="1"/>
</dbReference>
<dbReference type="RefSeq" id="WP_188609120.1">
    <property type="nucleotide sequence ID" value="NZ_BMGG01000003.1"/>
</dbReference>